<feature type="chain" id="PRO_5043008901" evidence="1">
    <location>
        <begin position="21"/>
        <end position="66"/>
    </location>
</feature>
<gene>
    <name evidence="2" type="ORF">GCK32_006587</name>
</gene>
<comment type="caution">
    <text evidence="2">The sequence shown here is derived from an EMBL/GenBank/DDBJ whole genome shotgun (WGS) entry which is preliminary data.</text>
</comment>
<evidence type="ECO:0000256" key="1">
    <source>
        <dbReference type="SAM" id="SignalP"/>
    </source>
</evidence>
<proteinExistence type="predicted"/>
<reference evidence="2 3" key="1">
    <citation type="submission" date="2019-10" db="EMBL/GenBank/DDBJ databases">
        <title>Assembly and Annotation for the nematode Trichostrongylus colubriformis.</title>
        <authorList>
            <person name="Martin J."/>
        </authorList>
    </citation>
    <scope>NUCLEOTIDE SEQUENCE [LARGE SCALE GENOMIC DNA]</scope>
    <source>
        <strain evidence="2">G859</strain>
        <tissue evidence="2">Whole worm</tissue>
    </source>
</reference>
<keyword evidence="1" id="KW-0732">Signal</keyword>
<name>A0AAN8GB82_TRICO</name>
<protein>
    <submittedName>
        <fullName evidence="2">Uncharacterized protein</fullName>
    </submittedName>
</protein>
<feature type="signal peptide" evidence="1">
    <location>
        <begin position="1"/>
        <end position="20"/>
    </location>
</feature>
<evidence type="ECO:0000313" key="3">
    <source>
        <dbReference type="Proteomes" id="UP001331761"/>
    </source>
</evidence>
<dbReference type="AlphaFoldDB" id="A0AAN8GB82"/>
<dbReference type="Proteomes" id="UP001331761">
    <property type="component" value="Unassembled WGS sequence"/>
</dbReference>
<accession>A0AAN8GB82</accession>
<evidence type="ECO:0000313" key="2">
    <source>
        <dbReference type="EMBL" id="KAK5985543.1"/>
    </source>
</evidence>
<organism evidence="2 3">
    <name type="scientific">Trichostrongylus colubriformis</name>
    <name type="common">Black scour worm</name>
    <dbReference type="NCBI Taxonomy" id="6319"/>
    <lineage>
        <taxon>Eukaryota</taxon>
        <taxon>Metazoa</taxon>
        <taxon>Ecdysozoa</taxon>
        <taxon>Nematoda</taxon>
        <taxon>Chromadorea</taxon>
        <taxon>Rhabditida</taxon>
        <taxon>Rhabditina</taxon>
        <taxon>Rhabditomorpha</taxon>
        <taxon>Strongyloidea</taxon>
        <taxon>Trichostrongylidae</taxon>
        <taxon>Trichostrongylus</taxon>
    </lineage>
</organism>
<dbReference type="EMBL" id="WIXE01001608">
    <property type="protein sequence ID" value="KAK5985543.1"/>
    <property type="molecule type" value="Genomic_DNA"/>
</dbReference>
<sequence>MNRIFALFLAIFQLISLSSGQLPGLPGGFGFDSVAWANNRAAMYAVEDAVMSEFEGAMRRAMRYGK</sequence>
<keyword evidence="3" id="KW-1185">Reference proteome</keyword>